<feature type="region of interest" description="Disordered" evidence="3">
    <location>
        <begin position="239"/>
        <end position="268"/>
    </location>
</feature>
<protein>
    <recommendedName>
        <fullName evidence="4">SH2 domain-containing protein</fullName>
    </recommendedName>
</protein>
<dbReference type="GO" id="GO:0005737">
    <property type="term" value="C:cytoplasm"/>
    <property type="evidence" value="ECO:0007669"/>
    <property type="project" value="TreeGrafter"/>
</dbReference>
<dbReference type="PANTHER" id="PTHR14388">
    <property type="entry name" value="T CELL-SPECIFIC ADAPTER PROTEIN TSAD"/>
    <property type="match status" value="1"/>
</dbReference>
<dbReference type="InterPro" id="IPR000980">
    <property type="entry name" value="SH2"/>
</dbReference>
<dbReference type="Ensembl" id="ENSNPET00000012666.1">
    <property type="protein sequence ID" value="ENSNPEP00000012360.1"/>
    <property type="gene ID" value="ENSNPEG00000009227.1"/>
</dbReference>
<dbReference type="SMART" id="SM00252">
    <property type="entry name" value="SH2"/>
    <property type="match status" value="1"/>
</dbReference>
<dbReference type="PROSITE" id="PS50001">
    <property type="entry name" value="SH2"/>
    <property type="match status" value="1"/>
</dbReference>
<dbReference type="SUPFAM" id="SSF55550">
    <property type="entry name" value="SH2 domain"/>
    <property type="match status" value="1"/>
</dbReference>
<proteinExistence type="predicted"/>
<evidence type="ECO:0000313" key="6">
    <source>
        <dbReference type="Proteomes" id="UP000694420"/>
    </source>
</evidence>
<organism evidence="5 6">
    <name type="scientific">Nothoprocta perdicaria</name>
    <name type="common">Chilean tinamou</name>
    <name type="synonym">Crypturus perdicarius</name>
    <dbReference type="NCBI Taxonomy" id="30464"/>
    <lineage>
        <taxon>Eukaryota</taxon>
        <taxon>Metazoa</taxon>
        <taxon>Chordata</taxon>
        <taxon>Craniata</taxon>
        <taxon>Vertebrata</taxon>
        <taxon>Euteleostomi</taxon>
        <taxon>Archelosauria</taxon>
        <taxon>Archosauria</taxon>
        <taxon>Dinosauria</taxon>
        <taxon>Saurischia</taxon>
        <taxon>Theropoda</taxon>
        <taxon>Coelurosauria</taxon>
        <taxon>Aves</taxon>
        <taxon>Palaeognathae</taxon>
        <taxon>Tinamiformes</taxon>
        <taxon>Tinamidae</taxon>
        <taxon>Nothoprocta</taxon>
    </lineage>
</organism>
<evidence type="ECO:0000256" key="2">
    <source>
        <dbReference type="PROSITE-ProRule" id="PRU00191"/>
    </source>
</evidence>
<dbReference type="AlphaFoldDB" id="A0A8C6ZDP5"/>
<evidence type="ECO:0000256" key="3">
    <source>
        <dbReference type="SAM" id="MobiDB-lite"/>
    </source>
</evidence>
<dbReference type="Pfam" id="PF00017">
    <property type="entry name" value="SH2"/>
    <property type="match status" value="1"/>
</dbReference>
<reference evidence="5" key="2">
    <citation type="submission" date="2025-09" db="UniProtKB">
        <authorList>
            <consortium name="Ensembl"/>
        </authorList>
    </citation>
    <scope>IDENTIFICATION</scope>
</reference>
<evidence type="ECO:0000259" key="4">
    <source>
        <dbReference type="PROSITE" id="PS50001"/>
    </source>
</evidence>
<dbReference type="PANTHER" id="PTHR14388:SF22">
    <property type="entry name" value="SH2 DOMAIN-CONTAINING PROTEIN"/>
    <property type="match status" value="1"/>
</dbReference>
<keyword evidence="6" id="KW-1185">Reference proteome</keyword>
<evidence type="ECO:0000313" key="5">
    <source>
        <dbReference type="Ensembl" id="ENSNPEP00000012360.1"/>
    </source>
</evidence>
<dbReference type="Gene3D" id="3.30.505.10">
    <property type="entry name" value="SH2 domain"/>
    <property type="match status" value="1"/>
</dbReference>
<accession>A0A8C6ZDP5</accession>
<dbReference type="InterPro" id="IPR036860">
    <property type="entry name" value="SH2_dom_sf"/>
</dbReference>
<dbReference type="PRINTS" id="PR00401">
    <property type="entry name" value="SH2DOMAIN"/>
</dbReference>
<feature type="domain" description="SH2" evidence="4">
    <location>
        <begin position="69"/>
        <end position="160"/>
    </location>
</feature>
<evidence type="ECO:0000256" key="1">
    <source>
        <dbReference type="ARBA" id="ARBA00022999"/>
    </source>
</evidence>
<keyword evidence="1 2" id="KW-0727">SH2 domain</keyword>
<reference evidence="5" key="1">
    <citation type="submission" date="2025-08" db="UniProtKB">
        <authorList>
            <consortium name="Ensembl"/>
        </authorList>
    </citation>
    <scope>IDENTIFICATION</scope>
</reference>
<name>A0A8C6ZDP5_NOTPE</name>
<sequence length="361" mass="40036">MPTYPCPHFQSTPFDNFLHPPGPRPILGTEEQAGEEAKMRKLKRGATLRWFRETQAQKVMQDDGAFPSWLHGMISRREAENLLIDKPLGCFLVRISQSRPGYTLTYRGEGRCRHYMIEMQPNARYVILGEDRAHASLTQLVRYHQTVGIQPFMETLSVPCGQVSAQHVQQPEGLLWALPWAQSLGSVPAFRPRCGSPLWSEQVRTATVRTGTEVQGHPSLPAAPAPVLWPVPCPLGRARTRPGEATPASPLPARHRSPNELPETHSSQISFASGLVGRKNRMGAARRACLALTRAVALPGTSGFLRVCCFCSSYGARGGISRMPGCQPEETTWHWKHWRDFCKAAASRHVNKPRAAAVSKV</sequence>
<dbReference type="Proteomes" id="UP000694420">
    <property type="component" value="Unplaced"/>
</dbReference>